<reference evidence="3 4" key="2">
    <citation type="journal article" date="2011" name="J. Bacteriol.">
        <title>Complete genome sequence of the anaerobic, halophilic alkalithermophile Natranaerobius thermophilus JW/NM-WN-LF.</title>
        <authorList>
            <person name="Zhao B."/>
            <person name="Mesbah N.M."/>
            <person name="Dalin E."/>
            <person name="Goodwin L."/>
            <person name="Nolan M."/>
            <person name="Pitluck S."/>
            <person name="Chertkov O."/>
            <person name="Brettin T.S."/>
            <person name="Han J."/>
            <person name="Larimer F.W."/>
            <person name="Land M.L."/>
            <person name="Hauser L."/>
            <person name="Kyrpides N."/>
            <person name="Wiegel J."/>
        </authorList>
    </citation>
    <scope>NUCLEOTIDE SEQUENCE [LARGE SCALE GENOMIC DNA]</scope>
    <source>
        <strain evidence="4">ATCC BAA-1301 / DSM 18059 / JW/NM-WN-LF</strain>
    </source>
</reference>
<evidence type="ECO:0000313" key="3">
    <source>
        <dbReference type="EMBL" id="ACB85198.1"/>
    </source>
</evidence>
<dbReference type="Proteomes" id="UP000001683">
    <property type="component" value="Chromosome"/>
</dbReference>
<evidence type="ECO:0000313" key="4">
    <source>
        <dbReference type="Proteomes" id="UP000001683"/>
    </source>
</evidence>
<dbReference type="EMBL" id="CP001034">
    <property type="protein sequence ID" value="ACB85198.1"/>
    <property type="molecule type" value="Genomic_DNA"/>
</dbReference>
<feature type="compositionally biased region" description="Polar residues" evidence="2">
    <location>
        <begin position="403"/>
        <end position="422"/>
    </location>
</feature>
<feature type="compositionally biased region" description="Basic and acidic residues" evidence="2">
    <location>
        <begin position="358"/>
        <end position="367"/>
    </location>
</feature>
<keyword evidence="1" id="KW-0175">Coiled coil</keyword>
<feature type="coiled-coil region" evidence="1">
    <location>
        <begin position="425"/>
        <end position="487"/>
    </location>
</feature>
<accession>B2A4M3</accession>
<dbReference type="RefSeq" id="WP_012448066.1">
    <property type="nucleotide sequence ID" value="NC_010718.1"/>
</dbReference>
<organism evidence="3 4">
    <name type="scientific">Natranaerobius thermophilus (strain ATCC BAA-1301 / DSM 18059 / JW/NM-WN-LF)</name>
    <dbReference type="NCBI Taxonomy" id="457570"/>
    <lineage>
        <taxon>Bacteria</taxon>
        <taxon>Bacillati</taxon>
        <taxon>Bacillota</taxon>
        <taxon>Clostridia</taxon>
        <taxon>Natranaerobiales</taxon>
        <taxon>Natranaerobiaceae</taxon>
        <taxon>Natranaerobius</taxon>
    </lineage>
</organism>
<keyword evidence="4" id="KW-1185">Reference proteome</keyword>
<evidence type="ECO:0000256" key="1">
    <source>
        <dbReference type="SAM" id="Coils"/>
    </source>
</evidence>
<feature type="region of interest" description="Disordered" evidence="2">
    <location>
        <begin position="329"/>
        <end position="423"/>
    </location>
</feature>
<evidence type="ECO:0000256" key="2">
    <source>
        <dbReference type="SAM" id="MobiDB-lite"/>
    </source>
</evidence>
<protein>
    <submittedName>
        <fullName evidence="3">Uncharacterized protein</fullName>
    </submittedName>
</protein>
<sequence>MKINENRLPYLLLQDSQKYIAKLSQQQLLLKSSDNSEVSLTDSVDEFLICPRDNYFNFLILKEDKVWNGELQDLTNPQTSLQFTPLFQKGYENLSLGTFVSNSKHSPANTLLFCTSKDQDTTKLLYWEKKDKWTGPINIASGQDIILTNSSCQIDEKGNAHLVYVIKNGHQELLLQRQLSQNRKWSNPIVITQNNVSESLHEPVLLNYDNKLITFWIGDRGAKKQLYYTETSKDNYFNWNEPNCIKQVQGNNTLVYLTPGCSNKELWVVYKTSTYREGYIKKASDGEWQQINIPKNLKEIRSCQLIENNCSQRALANLYEDELWKPGMENGYNSQERDSNYQPKQKKLSQSSLNFARNKKDVQHSEKNNYNTKTRQSKTSWYGGPSPKNPRKMLTETLKSKGYSKQISNMEKTNRPNSQTPNKELKKLSKQLHSLQKEKQILADNYDKLNQKLETIEAEKEELINKINGLEEQLNNIQEENNNKKSLWSKLFR</sequence>
<dbReference type="STRING" id="457570.Nther_1624"/>
<feature type="compositionally biased region" description="Polar residues" evidence="2">
    <location>
        <begin position="368"/>
        <end position="380"/>
    </location>
</feature>
<gene>
    <name evidence="3" type="ordered locus">Nther_1624</name>
</gene>
<proteinExistence type="predicted"/>
<dbReference type="HOGENOM" id="CLU_553022_0_0_9"/>
<dbReference type="AlphaFoldDB" id="B2A4M3"/>
<name>B2A4M3_NATTJ</name>
<dbReference type="InParanoid" id="B2A4M3"/>
<feature type="compositionally biased region" description="Polar residues" evidence="2">
    <location>
        <begin position="340"/>
        <end position="355"/>
    </location>
</feature>
<reference evidence="3 4" key="1">
    <citation type="submission" date="2008-04" db="EMBL/GenBank/DDBJ databases">
        <title>Complete sequence of chromosome of Natranaerobius thermophilus JW/NM-WN-LF.</title>
        <authorList>
            <consortium name="US DOE Joint Genome Institute"/>
            <person name="Copeland A."/>
            <person name="Lucas S."/>
            <person name="Lapidus A."/>
            <person name="Glavina del Rio T."/>
            <person name="Dalin E."/>
            <person name="Tice H."/>
            <person name="Bruce D."/>
            <person name="Goodwin L."/>
            <person name="Pitluck S."/>
            <person name="Chertkov O."/>
            <person name="Brettin T."/>
            <person name="Detter J.C."/>
            <person name="Han C."/>
            <person name="Kuske C.R."/>
            <person name="Schmutz J."/>
            <person name="Larimer F."/>
            <person name="Land M."/>
            <person name="Hauser L."/>
            <person name="Kyrpides N."/>
            <person name="Lykidis A."/>
            <person name="Mesbah N.M."/>
            <person name="Wiegel J."/>
        </authorList>
    </citation>
    <scope>NUCLEOTIDE SEQUENCE [LARGE SCALE GENOMIC DNA]</scope>
    <source>
        <strain evidence="4">ATCC BAA-1301 / DSM 18059 / JW/NM-WN-LF</strain>
    </source>
</reference>
<dbReference type="OrthoDB" id="9811036at2"/>
<dbReference type="KEGG" id="nth:Nther_1624"/>